<protein>
    <submittedName>
        <fullName evidence="1">2'-5' RNA ligase family protein</fullName>
    </submittedName>
</protein>
<gene>
    <name evidence="1" type="ORF">ETU37_13990</name>
</gene>
<dbReference type="AlphaFoldDB" id="A0A4Q5J0M2"/>
<dbReference type="Gene3D" id="3.90.1140.10">
    <property type="entry name" value="Cyclic phosphodiesterase"/>
    <property type="match status" value="1"/>
</dbReference>
<accession>A0A4Q5J0M2</accession>
<dbReference type="Proteomes" id="UP000291189">
    <property type="component" value="Unassembled WGS sequence"/>
</dbReference>
<organism evidence="1 2">
    <name type="scientific">Nocardioides iriomotensis</name>
    <dbReference type="NCBI Taxonomy" id="715784"/>
    <lineage>
        <taxon>Bacteria</taxon>
        <taxon>Bacillati</taxon>
        <taxon>Actinomycetota</taxon>
        <taxon>Actinomycetes</taxon>
        <taxon>Propionibacteriales</taxon>
        <taxon>Nocardioidaceae</taxon>
        <taxon>Nocardioides</taxon>
    </lineage>
</organism>
<evidence type="ECO:0000313" key="2">
    <source>
        <dbReference type="Proteomes" id="UP000291189"/>
    </source>
</evidence>
<comment type="caution">
    <text evidence="1">The sequence shown here is derived from an EMBL/GenBank/DDBJ whole genome shotgun (WGS) entry which is preliminary data.</text>
</comment>
<keyword evidence="2" id="KW-1185">Reference proteome</keyword>
<dbReference type="SUPFAM" id="SSF55144">
    <property type="entry name" value="LigT-like"/>
    <property type="match status" value="1"/>
</dbReference>
<proteinExistence type="predicted"/>
<dbReference type="InterPro" id="IPR009097">
    <property type="entry name" value="Cyclic_Pdiesterase"/>
</dbReference>
<dbReference type="EMBL" id="SDPU01000025">
    <property type="protein sequence ID" value="RYU11148.1"/>
    <property type="molecule type" value="Genomic_DNA"/>
</dbReference>
<keyword evidence="1" id="KW-0436">Ligase</keyword>
<reference evidence="1 2" key="1">
    <citation type="submission" date="2019-01" db="EMBL/GenBank/DDBJ databases">
        <title>Nocardioides guangzhouensis sp. nov., an actinobacterium isolated from soil.</title>
        <authorList>
            <person name="Fu Y."/>
            <person name="Cai Y."/>
            <person name="Lin Z."/>
            <person name="Chen P."/>
        </authorList>
    </citation>
    <scope>NUCLEOTIDE SEQUENCE [LARGE SCALE GENOMIC DNA]</scope>
    <source>
        <strain evidence="1 2">NBRC 105384</strain>
    </source>
</reference>
<dbReference type="OrthoDB" id="3397424at2"/>
<name>A0A4Q5J0M2_9ACTN</name>
<dbReference type="GO" id="GO:0016874">
    <property type="term" value="F:ligase activity"/>
    <property type="evidence" value="ECO:0007669"/>
    <property type="project" value="UniProtKB-KW"/>
</dbReference>
<dbReference type="RefSeq" id="WP_129987966.1">
    <property type="nucleotide sequence ID" value="NZ_SDPU01000025.1"/>
</dbReference>
<evidence type="ECO:0000313" key="1">
    <source>
        <dbReference type="EMBL" id="RYU11148.1"/>
    </source>
</evidence>
<sequence>MSHSLELLPDEASDRLIRAQWAALDAAGLEALSRHQSPSNRPHVTVASVVRLPDGAEPRLASLLARSLPVEVRLGPPLVLGPGPRPRVLARSLVPDGSLLALHAEAALVLGVPADSRYATGRWVPHLSLARRLTDAEVGKALGVLADDEGTFVRFTGGRLWDSGAREETDLTSPSVG</sequence>
<dbReference type="Pfam" id="PF13563">
    <property type="entry name" value="2_5_RNA_ligase2"/>
    <property type="match status" value="1"/>
</dbReference>